<keyword evidence="6" id="KW-1278">Translocase</keyword>
<evidence type="ECO:0000259" key="8">
    <source>
        <dbReference type="SMART" id="SM00900"/>
    </source>
</evidence>
<dbReference type="HAMAP" id="MF_00479">
    <property type="entry name" value="RsxG_RnfG"/>
    <property type="match status" value="1"/>
</dbReference>
<accession>A0ABT2G7B7</accession>
<dbReference type="Pfam" id="PF04205">
    <property type="entry name" value="FMN_bind"/>
    <property type="match status" value="1"/>
</dbReference>
<comment type="subcellular location">
    <subcellularLocation>
        <location evidence="6">Cell membrane</location>
        <topology evidence="6">Single-pass membrane protein</topology>
    </subcellularLocation>
</comment>
<protein>
    <recommendedName>
        <fullName evidence="6">Ion-translocating oxidoreductase complex subunit G</fullName>
        <ecNumber evidence="6">7.-.-.-</ecNumber>
    </recommendedName>
    <alternativeName>
        <fullName evidence="6">Rnf electron transport complex subunit G</fullName>
    </alternativeName>
</protein>
<keyword evidence="6 7" id="KW-0472">Membrane</keyword>
<feature type="domain" description="FMN-binding" evidence="8">
    <location>
        <begin position="106"/>
        <end position="208"/>
    </location>
</feature>
<evidence type="ECO:0000256" key="7">
    <source>
        <dbReference type="SAM" id="Phobius"/>
    </source>
</evidence>
<name>A0ABT2G7B7_9BACT</name>
<feature type="transmembrane region" description="Helical" evidence="7">
    <location>
        <begin position="16"/>
        <end position="35"/>
    </location>
</feature>
<keyword evidence="4 6" id="KW-0288">FMN</keyword>
<organism evidence="9 10">
    <name type="scientific">Algoriphagus limi</name>
    <dbReference type="NCBI Taxonomy" id="2975273"/>
    <lineage>
        <taxon>Bacteria</taxon>
        <taxon>Pseudomonadati</taxon>
        <taxon>Bacteroidota</taxon>
        <taxon>Cytophagia</taxon>
        <taxon>Cytophagales</taxon>
        <taxon>Cyclobacteriaceae</taxon>
        <taxon>Algoriphagus</taxon>
    </lineage>
</organism>
<evidence type="ECO:0000256" key="5">
    <source>
        <dbReference type="ARBA" id="ARBA00022982"/>
    </source>
</evidence>
<proteinExistence type="inferred from homology"/>
<evidence type="ECO:0000256" key="6">
    <source>
        <dbReference type="HAMAP-Rule" id="MF_00479"/>
    </source>
</evidence>
<dbReference type="InterPro" id="IPR007329">
    <property type="entry name" value="FMN-bd"/>
</dbReference>
<keyword evidence="6 7" id="KW-0812">Transmembrane</keyword>
<evidence type="ECO:0000256" key="1">
    <source>
        <dbReference type="ARBA" id="ARBA00022448"/>
    </source>
</evidence>
<dbReference type="PANTHER" id="PTHR36118">
    <property type="entry name" value="ION-TRANSLOCATING OXIDOREDUCTASE COMPLEX SUBUNIT G"/>
    <property type="match status" value="1"/>
</dbReference>
<dbReference type="SMART" id="SM00900">
    <property type="entry name" value="FMN_bind"/>
    <property type="match status" value="1"/>
</dbReference>
<comment type="function">
    <text evidence="6">Part of a membrane-bound complex that couples electron transfer with translocation of ions across the membrane.</text>
</comment>
<reference evidence="9 10" key="1">
    <citation type="submission" date="2022-08" db="EMBL/GenBank/DDBJ databases">
        <title>Algoriphagus sp. CAU 1643 isolated from mud.</title>
        <authorList>
            <person name="Kim W."/>
        </authorList>
    </citation>
    <scope>NUCLEOTIDE SEQUENCE [LARGE SCALE GENOMIC DNA]</scope>
    <source>
        <strain evidence="9 10">CAU 1643</strain>
    </source>
</reference>
<evidence type="ECO:0000256" key="4">
    <source>
        <dbReference type="ARBA" id="ARBA00022643"/>
    </source>
</evidence>
<gene>
    <name evidence="6" type="primary">rnfG</name>
    <name evidence="9" type="ORF">NY014_11305</name>
</gene>
<keyword evidence="5 6" id="KW-0249">Electron transport</keyword>
<dbReference type="PIRSF" id="PIRSF006091">
    <property type="entry name" value="E_trnsport_RnfG"/>
    <property type="match status" value="1"/>
</dbReference>
<evidence type="ECO:0000256" key="3">
    <source>
        <dbReference type="ARBA" id="ARBA00022630"/>
    </source>
</evidence>
<evidence type="ECO:0000256" key="2">
    <source>
        <dbReference type="ARBA" id="ARBA00022553"/>
    </source>
</evidence>
<dbReference type="RefSeq" id="WP_259414691.1">
    <property type="nucleotide sequence ID" value="NZ_JANWGH010000002.1"/>
</dbReference>
<evidence type="ECO:0000313" key="10">
    <source>
        <dbReference type="Proteomes" id="UP001206788"/>
    </source>
</evidence>
<keyword evidence="6 7" id="KW-1133">Transmembrane helix</keyword>
<comment type="cofactor">
    <cofactor evidence="6">
        <name>FMN</name>
        <dbReference type="ChEBI" id="CHEBI:58210"/>
    </cofactor>
</comment>
<comment type="caution">
    <text evidence="9">The sequence shown here is derived from an EMBL/GenBank/DDBJ whole genome shotgun (WGS) entry which is preliminary data.</text>
</comment>
<comment type="similarity">
    <text evidence="6">Belongs to the RnfG family.</text>
</comment>
<feature type="modified residue" description="FMN phosphoryl threonine" evidence="6">
    <location>
        <position position="191"/>
    </location>
</feature>
<keyword evidence="10" id="KW-1185">Reference proteome</keyword>
<keyword evidence="1 6" id="KW-0813">Transport</keyword>
<dbReference type="EMBL" id="JANWGH010000002">
    <property type="protein sequence ID" value="MCS5491022.1"/>
    <property type="molecule type" value="Genomic_DNA"/>
</dbReference>
<dbReference type="EC" id="7.-.-.-" evidence="6"/>
<dbReference type="PANTHER" id="PTHR36118:SF1">
    <property type="entry name" value="ION-TRANSLOCATING OXIDOREDUCTASE COMPLEX SUBUNIT G"/>
    <property type="match status" value="1"/>
</dbReference>
<keyword evidence="2 6" id="KW-0597">Phosphoprotein</keyword>
<dbReference type="InterPro" id="IPR010209">
    <property type="entry name" value="Ion_transpt_RnfG/RsxG"/>
</dbReference>
<dbReference type="Proteomes" id="UP001206788">
    <property type="component" value="Unassembled WGS sequence"/>
</dbReference>
<evidence type="ECO:0000313" key="9">
    <source>
        <dbReference type="EMBL" id="MCS5491022.1"/>
    </source>
</evidence>
<keyword evidence="6" id="KW-1003">Cell membrane</keyword>
<keyword evidence="3 6" id="KW-0285">Flavoprotein</keyword>
<sequence length="226" mass="24716">MTDSKTIAPPSNSFKMLRAMAGIGIICGILIVFTYEGTLPRIEFLRAEALKEAIFKVLPGITEMQPYAYKNNAFVPAEETDTDVVYAGYDSEGNFKGIAIVASGQGYADQIKIIYGYDPENQTVVGFYVLESKETPGLGDKIEKDPTFLENFTALDVDLNDDQSTLQNRVVTVKKGTKTNAWEVDGISGATISSRAIGEIINASASEWAPLIYKNKTAFNSLENEQ</sequence>
<comment type="subunit">
    <text evidence="6">The complex is composed of six subunits: RnfA, RnfB, RnfC, RnfD, RnfE and RnfG.</text>
</comment>